<comment type="caution">
    <text evidence="1">The sequence shown here is derived from an EMBL/GenBank/DDBJ whole genome shotgun (WGS) entry which is preliminary data.</text>
</comment>
<reference evidence="1" key="1">
    <citation type="submission" date="2020-05" db="EMBL/GenBank/DDBJ databases">
        <title>Mycena genomes resolve the evolution of fungal bioluminescence.</title>
        <authorList>
            <person name="Tsai I.J."/>
        </authorList>
    </citation>
    <scope>NUCLEOTIDE SEQUENCE</scope>
    <source>
        <strain evidence="1">CCC161011</strain>
    </source>
</reference>
<sequence>MHTIAQIPCGGPLDISELLDHSISFLSESTSDLKACALVARSWVRPAQAYLFKAPKIMYSRDGTTPAVAWQRFYDAVHHSPHLLSYIRQLDLQVGDIYYETCVKICDLPFSHLERVSISGWSSEVGQLLRLPTLRRLRISSFWWGGPSRRAWEDCSLTIRHLELEFLPESSTVPPPPPRAAHIQLHSLRLESQGAAPYRLTQSLRGFDLSHLKALSIGRGVEVNWQEYGPVLRSIQSLDVTVEENQPLIDFTAFPNLSLLRLAVLQPVPPMVYATLSTIAPSHPIHTITIVIVRTFLIENLDVSGCKQLAIKLASLPMRSPLTVKFETHCPHAEASRTFAGLDLGDRHPLVSTVDDTWWERVVSSS</sequence>
<accession>A0A8H6XQW6</accession>
<proteinExistence type="predicted"/>
<keyword evidence="2" id="KW-1185">Reference proteome</keyword>
<dbReference type="AlphaFoldDB" id="A0A8H6XQW6"/>
<organism evidence="1 2">
    <name type="scientific">Mycena venus</name>
    <dbReference type="NCBI Taxonomy" id="2733690"/>
    <lineage>
        <taxon>Eukaryota</taxon>
        <taxon>Fungi</taxon>
        <taxon>Dikarya</taxon>
        <taxon>Basidiomycota</taxon>
        <taxon>Agaricomycotina</taxon>
        <taxon>Agaricomycetes</taxon>
        <taxon>Agaricomycetidae</taxon>
        <taxon>Agaricales</taxon>
        <taxon>Marasmiineae</taxon>
        <taxon>Mycenaceae</taxon>
        <taxon>Mycena</taxon>
    </lineage>
</organism>
<protein>
    <submittedName>
        <fullName evidence="1">Uncharacterized protein</fullName>
    </submittedName>
</protein>
<gene>
    <name evidence="1" type="ORF">MVEN_01647400</name>
</gene>
<dbReference type="Proteomes" id="UP000620124">
    <property type="component" value="Unassembled WGS sequence"/>
</dbReference>
<name>A0A8H6XQW6_9AGAR</name>
<dbReference type="EMBL" id="JACAZI010000014">
    <property type="protein sequence ID" value="KAF7344857.1"/>
    <property type="molecule type" value="Genomic_DNA"/>
</dbReference>
<evidence type="ECO:0000313" key="2">
    <source>
        <dbReference type="Proteomes" id="UP000620124"/>
    </source>
</evidence>
<dbReference type="OrthoDB" id="3071602at2759"/>
<evidence type="ECO:0000313" key="1">
    <source>
        <dbReference type="EMBL" id="KAF7344857.1"/>
    </source>
</evidence>